<evidence type="ECO:0000313" key="6">
    <source>
        <dbReference type="Proteomes" id="UP000325684"/>
    </source>
</evidence>
<dbReference type="OrthoDB" id="1853779at2"/>
<evidence type="ECO:0000256" key="2">
    <source>
        <dbReference type="ARBA" id="ARBA00022679"/>
    </source>
</evidence>
<dbReference type="RefSeq" id="WP_150945199.1">
    <property type="nucleotide sequence ID" value="NZ_VCMV01000020.1"/>
</dbReference>
<sequence length="278" mass="29984">MNVQRAITAPQPTTGLSPVEEMRLACLMQTIEQNRFLPAPAVENVFVGDGDYRAIGVEFLGHLVRTGGLRRHDRVLDIGCGIGRLAVPLTQYLDSATARYEGVDPVGEGIAWCARNIGSVYPNFRFCQLDVAHALYNPNGSLRGDEVVLPFSDDSFDFAAMISVATHLPANEIAAYAREAMRLLAPGGRLFVTAFLVTPGDAGRAEARPRFVRGAEAGSWYGDVSAPLAAIGFDPGIVENALEEAGLRIERVDLGHWRAVPSTHYQDIIVAVKPGARA</sequence>
<keyword evidence="1 5" id="KW-0489">Methyltransferase</keyword>
<dbReference type="Proteomes" id="UP000325684">
    <property type="component" value="Unassembled WGS sequence"/>
</dbReference>
<dbReference type="AlphaFoldDB" id="A0A5N3PAA2"/>
<dbReference type="InterPro" id="IPR029063">
    <property type="entry name" value="SAM-dependent_MTases_sf"/>
</dbReference>
<dbReference type="CDD" id="cd02440">
    <property type="entry name" value="AdoMet_MTases"/>
    <property type="match status" value="1"/>
</dbReference>
<dbReference type="Gene3D" id="3.40.50.150">
    <property type="entry name" value="Vaccinia Virus protein VP39"/>
    <property type="match status" value="1"/>
</dbReference>
<reference evidence="5 6" key="1">
    <citation type="journal article" date="2019" name="Microorganisms">
        <title>Genome Insights into the Novel Species Microvirga brassicacearum, a Rapeseed Endophyte with Biotechnological Potential.</title>
        <authorList>
            <person name="Jimenez-Gomez A."/>
            <person name="Saati-Santamaria Z."/>
            <person name="Igual J.M."/>
            <person name="Rivas R."/>
            <person name="Mateos P.F."/>
            <person name="Garcia-Fraile P."/>
        </authorList>
    </citation>
    <scope>NUCLEOTIDE SEQUENCE [LARGE SCALE GENOMIC DNA]</scope>
    <source>
        <strain evidence="5 6">CDVBN77</strain>
    </source>
</reference>
<evidence type="ECO:0000313" key="5">
    <source>
        <dbReference type="EMBL" id="KAB0266611.1"/>
    </source>
</evidence>
<protein>
    <submittedName>
        <fullName evidence="5">Class I SAM-dependent methyltransferase</fullName>
    </submittedName>
</protein>
<gene>
    <name evidence="5" type="ORF">FEZ63_13315</name>
</gene>
<organism evidence="5 6">
    <name type="scientific">Microvirga brassicacearum</name>
    <dbReference type="NCBI Taxonomy" id="2580413"/>
    <lineage>
        <taxon>Bacteria</taxon>
        <taxon>Pseudomonadati</taxon>
        <taxon>Pseudomonadota</taxon>
        <taxon>Alphaproteobacteria</taxon>
        <taxon>Hyphomicrobiales</taxon>
        <taxon>Methylobacteriaceae</taxon>
        <taxon>Microvirga</taxon>
    </lineage>
</organism>
<proteinExistence type="predicted"/>
<evidence type="ECO:0000256" key="3">
    <source>
        <dbReference type="ARBA" id="ARBA00022691"/>
    </source>
</evidence>
<keyword evidence="2 5" id="KW-0808">Transferase</keyword>
<evidence type="ECO:0000256" key="1">
    <source>
        <dbReference type="ARBA" id="ARBA00022603"/>
    </source>
</evidence>
<dbReference type="GO" id="GO:0008757">
    <property type="term" value="F:S-adenosylmethionine-dependent methyltransferase activity"/>
    <property type="evidence" value="ECO:0007669"/>
    <property type="project" value="InterPro"/>
</dbReference>
<dbReference type="Pfam" id="PF08241">
    <property type="entry name" value="Methyltransf_11"/>
    <property type="match status" value="1"/>
</dbReference>
<dbReference type="InterPro" id="IPR013216">
    <property type="entry name" value="Methyltransf_11"/>
</dbReference>
<evidence type="ECO:0000259" key="4">
    <source>
        <dbReference type="Pfam" id="PF08241"/>
    </source>
</evidence>
<feature type="domain" description="Methyltransferase type 11" evidence="4">
    <location>
        <begin position="76"/>
        <end position="192"/>
    </location>
</feature>
<name>A0A5N3PAA2_9HYPH</name>
<dbReference type="GO" id="GO:0032259">
    <property type="term" value="P:methylation"/>
    <property type="evidence" value="ECO:0007669"/>
    <property type="project" value="UniProtKB-KW"/>
</dbReference>
<dbReference type="EMBL" id="VCMV01000020">
    <property type="protein sequence ID" value="KAB0266611.1"/>
    <property type="molecule type" value="Genomic_DNA"/>
</dbReference>
<keyword evidence="3" id="KW-0949">S-adenosyl-L-methionine</keyword>
<dbReference type="PANTHER" id="PTHR43464:SF19">
    <property type="entry name" value="UBIQUINONE BIOSYNTHESIS O-METHYLTRANSFERASE, MITOCHONDRIAL"/>
    <property type="match status" value="1"/>
</dbReference>
<dbReference type="PANTHER" id="PTHR43464">
    <property type="entry name" value="METHYLTRANSFERASE"/>
    <property type="match status" value="1"/>
</dbReference>
<keyword evidence="6" id="KW-1185">Reference proteome</keyword>
<comment type="caution">
    <text evidence="5">The sequence shown here is derived from an EMBL/GenBank/DDBJ whole genome shotgun (WGS) entry which is preliminary data.</text>
</comment>
<accession>A0A5N3PAA2</accession>
<dbReference type="SUPFAM" id="SSF53335">
    <property type="entry name" value="S-adenosyl-L-methionine-dependent methyltransferases"/>
    <property type="match status" value="1"/>
</dbReference>